<organism evidence="6 7">
    <name type="scientific">Prauserella cavernicola</name>
    <dbReference type="NCBI Taxonomy" id="2800127"/>
    <lineage>
        <taxon>Bacteria</taxon>
        <taxon>Bacillati</taxon>
        <taxon>Actinomycetota</taxon>
        <taxon>Actinomycetes</taxon>
        <taxon>Pseudonocardiales</taxon>
        <taxon>Pseudonocardiaceae</taxon>
        <taxon>Prauserella</taxon>
    </lineage>
</organism>
<dbReference type="InterPro" id="IPR038765">
    <property type="entry name" value="Papain-like_cys_pep_sf"/>
</dbReference>
<feature type="domain" description="NlpC/P60" evidence="5">
    <location>
        <begin position="93"/>
        <end position="233"/>
    </location>
</feature>
<dbReference type="PROSITE" id="PS51935">
    <property type="entry name" value="NLPC_P60"/>
    <property type="match status" value="1"/>
</dbReference>
<dbReference type="AlphaFoldDB" id="A0A934QVJ7"/>
<dbReference type="InterPro" id="IPR051202">
    <property type="entry name" value="Peptidase_C40"/>
</dbReference>
<evidence type="ECO:0000313" key="6">
    <source>
        <dbReference type="EMBL" id="MBK1787235.1"/>
    </source>
</evidence>
<evidence type="ECO:0000259" key="5">
    <source>
        <dbReference type="PROSITE" id="PS51935"/>
    </source>
</evidence>
<keyword evidence="7" id="KW-1185">Reference proteome</keyword>
<comment type="caution">
    <text evidence="6">The sequence shown here is derived from an EMBL/GenBank/DDBJ whole genome shotgun (WGS) entry which is preliminary data.</text>
</comment>
<dbReference type="EMBL" id="JAENJH010000006">
    <property type="protein sequence ID" value="MBK1787235.1"/>
    <property type="molecule type" value="Genomic_DNA"/>
</dbReference>
<dbReference type="SUPFAM" id="SSF54001">
    <property type="entry name" value="Cysteine proteinases"/>
    <property type="match status" value="1"/>
</dbReference>
<keyword evidence="3" id="KW-0378">Hydrolase</keyword>
<proteinExistence type="inferred from homology"/>
<name>A0A934QVJ7_9PSEU</name>
<dbReference type="Gene3D" id="3.90.1720.10">
    <property type="entry name" value="endopeptidase domain like (from Nostoc punctiforme)"/>
    <property type="match status" value="1"/>
</dbReference>
<dbReference type="GO" id="GO:0006508">
    <property type="term" value="P:proteolysis"/>
    <property type="evidence" value="ECO:0007669"/>
    <property type="project" value="UniProtKB-KW"/>
</dbReference>
<dbReference type="Pfam" id="PF00877">
    <property type="entry name" value="NLPC_P60"/>
    <property type="match status" value="1"/>
</dbReference>
<sequence>MTVRWRIDDTGTAANISPVLRIQARDADGSAAPFVFPGDNAYFILRGGNGHHEVGLRSDWNPSNLADINRLRVRVQNGTTAQGTHCYQERDIFNWTRIGYRKAVDQQGKSYVLGGTGPNSFDCSGLALTSYEAIPHFPDFPSGVRTAEQIYFWMRDNTSPSKRYAKPVATSDLKIGDLLFFERTANNGRVATHVAFWAGDNKLFHALSPQFGIDFGSYSSYFSSRFIGAYRVLGVATVANG</sequence>
<keyword evidence="2" id="KW-0645">Protease</keyword>
<keyword evidence="4" id="KW-0788">Thiol protease</keyword>
<dbReference type="Proteomes" id="UP000635245">
    <property type="component" value="Unassembled WGS sequence"/>
</dbReference>
<comment type="similarity">
    <text evidence="1">Belongs to the peptidase C40 family.</text>
</comment>
<dbReference type="PANTHER" id="PTHR47053">
    <property type="entry name" value="MUREIN DD-ENDOPEPTIDASE MEPH-RELATED"/>
    <property type="match status" value="1"/>
</dbReference>
<gene>
    <name evidence="6" type="ORF">JHE00_23180</name>
</gene>
<evidence type="ECO:0000256" key="2">
    <source>
        <dbReference type="ARBA" id="ARBA00022670"/>
    </source>
</evidence>
<accession>A0A934QVJ7</accession>
<protein>
    <submittedName>
        <fullName evidence="6">C40 family peptidase</fullName>
    </submittedName>
</protein>
<evidence type="ECO:0000256" key="3">
    <source>
        <dbReference type="ARBA" id="ARBA00022801"/>
    </source>
</evidence>
<reference evidence="6" key="1">
    <citation type="submission" date="2020-12" db="EMBL/GenBank/DDBJ databases">
        <title>Prauserella sp. ASG 168, a novel actinomycete isolated from cave rock.</title>
        <authorList>
            <person name="Suriyachadkun C."/>
        </authorList>
    </citation>
    <scope>NUCLEOTIDE SEQUENCE</scope>
    <source>
        <strain evidence="6">ASG 168</strain>
    </source>
</reference>
<dbReference type="GO" id="GO:0008234">
    <property type="term" value="F:cysteine-type peptidase activity"/>
    <property type="evidence" value="ECO:0007669"/>
    <property type="project" value="UniProtKB-KW"/>
</dbReference>
<evidence type="ECO:0000313" key="7">
    <source>
        <dbReference type="Proteomes" id="UP000635245"/>
    </source>
</evidence>
<dbReference type="InterPro" id="IPR000064">
    <property type="entry name" value="NLP_P60_dom"/>
</dbReference>
<evidence type="ECO:0000256" key="1">
    <source>
        <dbReference type="ARBA" id="ARBA00007074"/>
    </source>
</evidence>
<dbReference type="PANTHER" id="PTHR47053:SF1">
    <property type="entry name" value="MUREIN DD-ENDOPEPTIDASE MEPH-RELATED"/>
    <property type="match status" value="1"/>
</dbReference>
<evidence type="ECO:0000256" key="4">
    <source>
        <dbReference type="ARBA" id="ARBA00022807"/>
    </source>
</evidence>